<dbReference type="SUPFAM" id="SSF51004">
    <property type="entry name" value="C-terminal (heme d1) domain of cytochrome cd1-nitrite reductase"/>
    <property type="match status" value="1"/>
</dbReference>
<dbReference type="AlphaFoldDB" id="A0ABD3AKM0"/>
<accession>A0ABD3AKM0</accession>
<keyword evidence="4" id="KW-1185">Reference proteome</keyword>
<dbReference type="InterPro" id="IPR011048">
    <property type="entry name" value="Haem_d1_sf"/>
</dbReference>
<evidence type="ECO:0000256" key="1">
    <source>
        <dbReference type="PROSITE-ProRule" id="PRU00221"/>
    </source>
</evidence>
<evidence type="ECO:0000313" key="3">
    <source>
        <dbReference type="EMBL" id="KAL3531725.1"/>
    </source>
</evidence>
<feature type="region of interest" description="Disordered" evidence="2">
    <location>
        <begin position="855"/>
        <end position="892"/>
    </location>
</feature>
<comment type="caution">
    <text evidence="3">The sequence shown here is derived from an EMBL/GenBank/DDBJ whole genome shotgun (WGS) entry which is preliminary data.</text>
</comment>
<sequence>MKQSRRIKKPDPVPRLMLEEVIGLTTKNANGLASTGSSSKCAYIAGCVVVVFDVDSCTQSHLLVPNRMPKPLSSVAVSPDGRFFAAGESGDQPAIVLWEGATTKFLGELKGHQFGVACLAFSPDGKHLASVGYPRDGYICLWDLHSQMLLTKIKSCSSSSAAIASVSFSSNAKFIVTAGRKQLKFWTVEVSPRSRANTRATSVAIHGKPFDLGHQKGHSFIAVTSPNLIDYRQGDHDRSGESPLIYALTDTGILYLLTSELSIINTVDLKVKKGFALSTSRRLVACACNSGIVKLFHINSLAYTGSLYFTNGRCNKATTMDRQTRNQNGNQCLITFPDAIACHFSTSEKLVVIYDDHSLYIWSLHDVNKATRSCVLVSHSACIWDIINLPCENSHDPSLACVAKGCSGGVSFATCSADGTIRLWDLTLQPLLSEDCFSLATYNNSMTSKLVGAGIFERDSVASGILSPGFRSMALSSDGKHLAAGDCLGNIHILNLFTSDYSCIQDAHDAEILSLSFSLTKKNTIVSDKFSGHYFLASGGQDRMIHIFDVERNFDLVGSVDDHSDSVKSVKFTCNGCKLASCSANGSVVLHDVAMKDMECKVSSCRQIASHGFLFDTALDPSTEIAVVVGEDRKINVVNILSGELGTSFKHDEHLGDPIKVIMDPSCSYLVSLYPNGTICMHDYATGKMVAQAAGHGGVITGVIFLPDCKHLASVGDDGCIFLWKVPGLCSSRILERMEKDSHWLPLESITHPNASSCNEFQQLDHHQYKFYHENVPAKGILGEVHQRQLFHEEGSQENSAFQFSVSRLPKWAQVKVTTPGSFPVPLNPDFHKQDGEQNLSSSSICIVGNALAGPAPQSPSKYEPQDSKQFPSSMSRISSGTDISQGSSSHKRNHGFAFDNRWSTIHTVCFDLLNSPEDWETKDQNLPLSALSNLSKDQPMETTKNVKRIKLSTKSPIWDNPISKSNFGLNKHTEENGACLHEHELSDNSGTLCNTIDQCWVGNSSLFPKEVVNQMSAKLQSAITERDVLLTVDAGASNMGSQHNNLFKRERRKSSARKSHFGHFVVRMNFGDKKNFQDMFVRDSSSETPRTTKKSTSIAMLKEASAQLLEVWHKAETDQKEEDTKPNQLGTTCNISTIDSSAVRQALSSTNKETGKDSHVQGYNCDRREKMVMECKDALFHLDAAADSVFKLFSQLANLSSTEESSQGPEIQLYTEATKMLLPIAKKVHAVAKLVQAASAISMEES</sequence>
<organism evidence="3 4">
    <name type="scientific">Cinchona calisaya</name>
    <dbReference type="NCBI Taxonomy" id="153742"/>
    <lineage>
        <taxon>Eukaryota</taxon>
        <taxon>Viridiplantae</taxon>
        <taxon>Streptophyta</taxon>
        <taxon>Embryophyta</taxon>
        <taxon>Tracheophyta</taxon>
        <taxon>Spermatophyta</taxon>
        <taxon>Magnoliopsida</taxon>
        <taxon>eudicotyledons</taxon>
        <taxon>Gunneridae</taxon>
        <taxon>Pentapetalae</taxon>
        <taxon>asterids</taxon>
        <taxon>lamiids</taxon>
        <taxon>Gentianales</taxon>
        <taxon>Rubiaceae</taxon>
        <taxon>Cinchonoideae</taxon>
        <taxon>Cinchoneae</taxon>
        <taxon>Cinchona</taxon>
    </lineage>
</organism>
<dbReference type="Proteomes" id="UP001630127">
    <property type="component" value="Unassembled WGS sequence"/>
</dbReference>
<protein>
    <submittedName>
        <fullName evidence="3">Uncharacterized protein</fullName>
    </submittedName>
</protein>
<feature type="repeat" description="WD" evidence="1">
    <location>
        <begin position="109"/>
        <end position="152"/>
    </location>
</feature>
<evidence type="ECO:0000256" key="2">
    <source>
        <dbReference type="SAM" id="MobiDB-lite"/>
    </source>
</evidence>
<feature type="compositionally biased region" description="Low complexity" evidence="2">
    <location>
        <begin position="878"/>
        <end position="889"/>
    </location>
</feature>
<keyword evidence="1" id="KW-0853">WD repeat</keyword>
<dbReference type="PANTHER" id="PTHR45589:SF1">
    <property type="entry name" value="WD REPEAT DOMAIN 62, ISOFORM G"/>
    <property type="match status" value="1"/>
</dbReference>
<feature type="repeat" description="WD" evidence="1">
    <location>
        <begin position="693"/>
        <end position="726"/>
    </location>
</feature>
<dbReference type="InterPro" id="IPR052779">
    <property type="entry name" value="WDR62"/>
</dbReference>
<dbReference type="SUPFAM" id="SSF50998">
    <property type="entry name" value="Quinoprotein alcohol dehydrogenase-like"/>
    <property type="match status" value="1"/>
</dbReference>
<dbReference type="InterPro" id="IPR001680">
    <property type="entry name" value="WD40_rpt"/>
</dbReference>
<dbReference type="Pfam" id="PF00400">
    <property type="entry name" value="WD40"/>
    <property type="match status" value="4"/>
</dbReference>
<proteinExistence type="predicted"/>
<feature type="repeat" description="WD" evidence="1">
    <location>
        <begin position="412"/>
        <end position="426"/>
    </location>
</feature>
<dbReference type="PANTHER" id="PTHR45589">
    <property type="entry name" value="WD REPEAT DOMAIN 62, ISOFORM G"/>
    <property type="match status" value="1"/>
</dbReference>
<reference evidence="3 4" key="1">
    <citation type="submission" date="2024-11" db="EMBL/GenBank/DDBJ databases">
        <title>A near-complete genome assembly of Cinchona calisaya.</title>
        <authorList>
            <person name="Lian D.C."/>
            <person name="Zhao X.W."/>
            <person name="Wei L."/>
        </authorList>
    </citation>
    <scope>NUCLEOTIDE SEQUENCE [LARGE SCALE GENOMIC DNA]</scope>
    <source>
        <tissue evidence="3">Nenye</tissue>
    </source>
</reference>
<feature type="compositionally biased region" description="Polar residues" evidence="2">
    <location>
        <begin position="868"/>
        <end position="877"/>
    </location>
</feature>
<dbReference type="Gene3D" id="2.130.10.10">
    <property type="entry name" value="YVTN repeat-like/Quinoprotein amine dehydrogenase"/>
    <property type="match status" value="4"/>
</dbReference>
<dbReference type="PROSITE" id="PS50082">
    <property type="entry name" value="WD_REPEATS_2"/>
    <property type="match status" value="3"/>
</dbReference>
<gene>
    <name evidence="3" type="ORF">ACH5RR_005246</name>
</gene>
<dbReference type="InterPro" id="IPR011047">
    <property type="entry name" value="Quinoprotein_ADH-like_sf"/>
</dbReference>
<dbReference type="EMBL" id="JBJUIK010000003">
    <property type="protein sequence ID" value="KAL3531725.1"/>
    <property type="molecule type" value="Genomic_DNA"/>
</dbReference>
<name>A0ABD3AKM0_9GENT</name>
<dbReference type="InterPro" id="IPR015943">
    <property type="entry name" value="WD40/YVTN_repeat-like_dom_sf"/>
</dbReference>
<dbReference type="PROSITE" id="PS50294">
    <property type="entry name" value="WD_REPEATS_REGION"/>
    <property type="match status" value="1"/>
</dbReference>
<evidence type="ECO:0000313" key="4">
    <source>
        <dbReference type="Proteomes" id="UP001630127"/>
    </source>
</evidence>
<dbReference type="SMART" id="SM00320">
    <property type="entry name" value="WD40"/>
    <property type="match status" value="12"/>
</dbReference>